<evidence type="ECO:0000256" key="5">
    <source>
        <dbReference type="ARBA" id="ARBA00022670"/>
    </source>
</evidence>
<evidence type="ECO:0000256" key="14">
    <source>
        <dbReference type="SAM" id="MobiDB-lite"/>
    </source>
</evidence>
<dbReference type="GO" id="GO:0036374">
    <property type="term" value="F:glutathione hydrolase activity"/>
    <property type="evidence" value="ECO:0007669"/>
    <property type="project" value="UniProtKB-UniRule"/>
</dbReference>
<feature type="compositionally biased region" description="Low complexity" evidence="14">
    <location>
        <begin position="21"/>
        <end position="32"/>
    </location>
</feature>
<evidence type="ECO:0000256" key="9">
    <source>
        <dbReference type="ARBA" id="ARBA00023315"/>
    </source>
</evidence>
<keyword evidence="9 13" id="KW-0012">Acyltransferase</keyword>
<feature type="active site" description="Nucleophile" evidence="11">
    <location>
        <position position="569"/>
    </location>
</feature>
<keyword evidence="5" id="KW-0645">Protease</keyword>
<dbReference type="InterPro" id="IPR043137">
    <property type="entry name" value="GGT_ssub_C"/>
</dbReference>
<dbReference type="Pfam" id="PF01019">
    <property type="entry name" value="G_glu_transpept"/>
    <property type="match status" value="1"/>
</dbReference>
<evidence type="ECO:0000256" key="4">
    <source>
        <dbReference type="ARBA" id="ARBA00009381"/>
    </source>
</evidence>
<comment type="similarity">
    <text evidence="4">Belongs to the gamma-glutamyltransferase family.</text>
</comment>
<dbReference type="EC" id="3.4.19.13" evidence="13"/>
<evidence type="ECO:0000313" key="17">
    <source>
        <dbReference type="Proteomes" id="UP000777482"/>
    </source>
</evidence>
<accession>A0A9P7B1M4</accession>
<comment type="catalytic activity">
    <reaction evidence="1 13">
        <text>an S-substituted glutathione + H2O = an S-substituted L-cysteinylglycine + L-glutamate</text>
        <dbReference type="Rhea" id="RHEA:59468"/>
        <dbReference type="ChEBI" id="CHEBI:15377"/>
        <dbReference type="ChEBI" id="CHEBI:29985"/>
        <dbReference type="ChEBI" id="CHEBI:90779"/>
        <dbReference type="ChEBI" id="CHEBI:143103"/>
        <dbReference type="EC" id="3.4.19.13"/>
    </reaction>
</comment>
<evidence type="ECO:0000313" key="16">
    <source>
        <dbReference type="EMBL" id="KAG0654425.1"/>
    </source>
</evidence>
<dbReference type="Gene3D" id="1.10.246.130">
    <property type="match status" value="1"/>
</dbReference>
<evidence type="ECO:0000256" key="3">
    <source>
        <dbReference type="ARBA" id="ARBA00005115"/>
    </source>
</evidence>
<dbReference type="FunFam" id="1.10.246.130:FF:000005">
    <property type="entry name" value="Gamma-glutamyltranspeptidase 1, putative"/>
    <property type="match status" value="1"/>
</dbReference>
<dbReference type="GO" id="GO:0103068">
    <property type="term" value="F:leukotriene C4 gamma-glutamyl transferase activity"/>
    <property type="evidence" value="ECO:0007669"/>
    <property type="project" value="UniProtKB-EC"/>
</dbReference>
<dbReference type="EC" id="2.3.2.2" evidence="13"/>
<evidence type="ECO:0000256" key="8">
    <source>
        <dbReference type="ARBA" id="ARBA00023180"/>
    </source>
</evidence>
<comment type="pathway">
    <text evidence="3 13">Sulfur metabolism; glutathione metabolism.</text>
</comment>
<dbReference type="PANTHER" id="PTHR11686">
    <property type="entry name" value="GAMMA GLUTAMYL TRANSPEPTIDASE"/>
    <property type="match status" value="1"/>
</dbReference>
<dbReference type="SUPFAM" id="SSF56235">
    <property type="entry name" value="N-terminal nucleophile aminohydrolases (Ntn hydrolases)"/>
    <property type="match status" value="1"/>
</dbReference>
<dbReference type="FunFam" id="3.60.20.40:FF:000001">
    <property type="entry name" value="Gamma-glutamyltranspeptidase 1"/>
    <property type="match status" value="1"/>
</dbReference>
<evidence type="ECO:0000256" key="1">
    <source>
        <dbReference type="ARBA" id="ARBA00001049"/>
    </source>
</evidence>
<feature type="binding site" evidence="12">
    <location>
        <position position="273"/>
    </location>
    <ligand>
        <name>L-glutamate</name>
        <dbReference type="ChEBI" id="CHEBI:29985"/>
    </ligand>
</feature>
<feature type="compositionally biased region" description="Polar residues" evidence="14">
    <location>
        <begin position="1"/>
        <end position="10"/>
    </location>
</feature>
<feature type="region of interest" description="Disordered" evidence="14">
    <location>
        <begin position="142"/>
        <end position="190"/>
    </location>
</feature>
<feature type="binding site" evidence="12">
    <location>
        <begin position="587"/>
        <end position="589"/>
    </location>
    <ligand>
        <name>L-glutamate</name>
        <dbReference type="ChEBI" id="CHEBI:29985"/>
    </ligand>
</feature>
<keyword evidence="15" id="KW-1133">Transmembrane helix</keyword>
<proteinExistence type="inferred from homology"/>
<dbReference type="EMBL" id="PUHQ01000150">
    <property type="protein sequence ID" value="KAG0654425.1"/>
    <property type="molecule type" value="Genomic_DNA"/>
</dbReference>
<feature type="transmembrane region" description="Helical" evidence="15">
    <location>
        <begin position="117"/>
        <end position="139"/>
    </location>
</feature>
<evidence type="ECO:0000256" key="12">
    <source>
        <dbReference type="PIRSR" id="PIRSR600101-2"/>
    </source>
</evidence>
<keyword evidence="6 13" id="KW-0808">Transferase</keyword>
<dbReference type="AlphaFoldDB" id="A0A9P7B1M4"/>
<dbReference type="GO" id="GO:0000324">
    <property type="term" value="C:fungal-type vacuole"/>
    <property type="evidence" value="ECO:0007669"/>
    <property type="project" value="TreeGrafter"/>
</dbReference>
<keyword evidence="7 13" id="KW-0378">Hydrolase</keyword>
<reference evidence="16 17" key="1">
    <citation type="submission" date="2020-11" db="EMBL/GenBank/DDBJ databases">
        <title>Kefir isolates.</title>
        <authorList>
            <person name="Marcisauskas S."/>
            <person name="Kim Y."/>
            <person name="Blasche S."/>
        </authorList>
    </citation>
    <scope>NUCLEOTIDE SEQUENCE [LARGE SCALE GENOMIC DNA]</scope>
    <source>
        <strain evidence="16 17">KR</strain>
    </source>
</reference>
<dbReference type="OrthoDB" id="1081007at2759"/>
<dbReference type="PANTHER" id="PTHR11686:SF9">
    <property type="entry name" value="RE13973P"/>
    <property type="match status" value="1"/>
</dbReference>
<keyword evidence="15" id="KW-0812">Transmembrane</keyword>
<evidence type="ECO:0000256" key="10">
    <source>
        <dbReference type="ARBA" id="ARBA00047417"/>
    </source>
</evidence>
<dbReference type="GO" id="GO:0006751">
    <property type="term" value="P:glutathione catabolic process"/>
    <property type="evidence" value="ECO:0007669"/>
    <property type="project" value="UniProtKB-UniRule"/>
</dbReference>
<comment type="caution">
    <text evidence="16">The sequence shown here is derived from an EMBL/GenBank/DDBJ whole genome shotgun (WGS) entry which is preliminary data.</text>
</comment>
<keyword evidence="17" id="KW-1185">Reference proteome</keyword>
<protein>
    <recommendedName>
        <fullName evidence="13">Glutathione hydrolase</fullName>
        <ecNumber evidence="13">2.3.2.2</ecNumber>
        <ecNumber evidence="13">3.4.19.13</ecNumber>
    </recommendedName>
    <alternativeName>
        <fullName evidence="13">Gamma-glutamyltransferase</fullName>
    </alternativeName>
    <alternativeName>
        <fullName evidence="13">Gamma-glutamyltranspeptidase</fullName>
    </alternativeName>
</protein>
<keyword evidence="8" id="KW-0325">Glycoprotein</keyword>
<dbReference type="GO" id="GO:0006508">
    <property type="term" value="P:proteolysis"/>
    <property type="evidence" value="ECO:0007669"/>
    <property type="project" value="UniProtKB-KW"/>
</dbReference>
<keyword evidence="15" id="KW-0472">Membrane</keyword>
<feature type="binding site" evidence="12">
    <location>
        <position position="663"/>
    </location>
    <ligand>
        <name>L-glutamate</name>
        <dbReference type="ChEBI" id="CHEBI:29985"/>
    </ligand>
</feature>
<feature type="binding site" evidence="12">
    <location>
        <position position="611"/>
    </location>
    <ligand>
        <name>L-glutamate</name>
        <dbReference type="ChEBI" id="CHEBI:29985"/>
    </ligand>
</feature>
<gene>
    <name evidence="16" type="ORF">C6P46_001752</name>
</gene>
<dbReference type="GO" id="GO:0005886">
    <property type="term" value="C:plasma membrane"/>
    <property type="evidence" value="ECO:0007669"/>
    <property type="project" value="TreeGrafter"/>
</dbReference>
<dbReference type="InterPro" id="IPR029055">
    <property type="entry name" value="Ntn_hydrolases_N"/>
</dbReference>
<name>A0A9P7B1M4_RHOMI</name>
<evidence type="ECO:0000256" key="2">
    <source>
        <dbReference type="ARBA" id="ARBA00001089"/>
    </source>
</evidence>
<feature type="region of interest" description="Disordered" evidence="14">
    <location>
        <begin position="1"/>
        <end position="84"/>
    </location>
</feature>
<comment type="catalytic activity">
    <reaction evidence="2 13">
        <text>glutathione + H2O = L-cysteinylglycine + L-glutamate</text>
        <dbReference type="Rhea" id="RHEA:28807"/>
        <dbReference type="ChEBI" id="CHEBI:15377"/>
        <dbReference type="ChEBI" id="CHEBI:29985"/>
        <dbReference type="ChEBI" id="CHEBI:57925"/>
        <dbReference type="ChEBI" id="CHEBI:61694"/>
        <dbReference type="EC" id="3.4.19.13"/>
    </reaction>
</comment>
<organism evidence="16 17">
    <name type="scientific">Rhodotorula mucilaginosa</name>
    <name type="common">Yeast</name>
    <name type="synonym">Rhodotorula rubra</name>
    <dbReference type="NCBI Taxonomy" id="5537"/>
    <lineage>
        <taxon>Eukaryota</taxon>
        <taxon>Fungi</taxon>
        <taxon>Dikarya</taxon>
        <taxon>Basidiomycota</taxon>
        <taxon>Pucciniomycotina</taxon>
        <taxon>Microbotryomycetes</taxon>
        <taxon>Sporidiobolales</taxon>
        <taxon>Sporidiobolaceae</taxon>
        <taxon>Rhodotorula</taxon>
    </lineage>
</organism>
<evidence type="ECO:0000256" key="15">
    <source>
        <dbReference type="SAM" id="Phobius"/>
    </source>
</evidence>
<evidence type="ECO:0000256" key="13">
    <source>
        <dbReference type="RuleBase" id="RU368068"/>
    </source>
</evidence>
<dbReference type="PRINTS" id="PR01210">
    <property type="entry name" value="GGTRANSPTASE"/>
</dbReference>
<sequence>MAGSSHSSSRYAAGPDDERTALLASSSSASSSPPRAPHATLSPPPRPSYRQRALSRASGNPLPAANDYGATSQEGGENASLLTGDDSIGQLASEQEQAEVAEHVKRIRRRTWLRRSAVCMLLFLLTAGVVLAIVLPLTIGRRGSGGGGNRDNDGDDGNDGSDKGRKDTPDMTHLPPPKAGARNPSYLVSGSNGAVASEEQRCSDIGIDILRENGTAVDAAIATALCVGVVNSFSSGIGGGGFMVIRPPSLLHSHAKVYSSNPRCTGPISIDFRETAPSLARPDMFTADARPDDPEWDPNRASKVGGLSVGVPGELRGFEAAYQACGGGVTWERIFRPAAELAREFKVGKELHRRLNARWSGTDEGPTISEWIKDDDAFSEVFMRGGKKGKRSEFLQEGDTVRREAYAWTLDKLGREGASAFYEGEIADAIVRAARTSGGILTHDDMKAYRAVVRPAEVATYRGRKYYTGSYPSGGPILQHLLNVLEGYDTFAEEGKTGLGVHRFVEALKFAFAARTNVGDPPFINNDAKLAEIPTRKYADAVRANITDDRTHKLSYYNPQFDILEDHGTTHLSVIDQWGGAVSLTTTVNLIFGSRVMDTKTGIILNDEMDDFSTPGLPDAFGLRPSPFNYPEGGKRPLSSTSPLIMDHPSSAEVYLALGGSGGSRIFGAVAQTLLNLDWGYDLANAVEQPRVHHQLLPAYVSIESTFRPDLVEALQSRGHNTTLFDINLGIAEVQACMRDENGRFFATSDSRKNGVPAAF</sequence>
<feature type="binding site" evidence="12">
    <location>
        <begin position="639"/>
        <end position="640"/>
    </location>
    <ligand>
        <name>L-glutamate</name>
        <dbReference type="ChEBI" id="CHEBI:29985"/>
    </ligand>
</feature>
<feature type="compositionally biased region" description="Basic and acidic residues" evidence="14">
    <location>
        <begin position="160"/>
        <end position="170"/>
    </location>
</feature>
<dbReference type="InterPro" id="IPR043138">
    <property type="entry name" value="GGT_lsub"/>
</dbReference>
<comment type="function">
    <text evidence="13">Cleaves the gamma-glutamyl peptide bond of glutathione and glutathione conjugates.</text>
</comment>
<dbReference type="Proteomes" id="UP000777482">
    <property type="component" value="Unassembled WGS sequence"/>
</dbReference>
<evidence type="ECO:0000256" key="7">
    <source>
        <dbReference type="ARBA" id="ARBA00022801"/>
    </source>
</evidence>
<evidence type="ECO:0000256" key="6">
    <source>
        <dbReference type="ARBA" id="ARBA00022679"/>
    </source>
</evidence>
<evidence type="ECO:0000256" key="11">
    <source>
        <dbReference type="PIRSR" id="PIRSR600101-1"/>
    </source>
</evidence>
<dbReference type="InterPro" id="IPR000101">
    <property type="entry name" value="GGT_peptidase"/>
</dbReference>
<dbReference type="Gene3D" id="3.60.20.40">
    <property type="match status" value="1"/>
</dbReference>
<comment type="catalytic activity">
    <reaction evidence="10 13">
        <text>an N-terminal (5-L-glutamyl)-[peptide] + an alpha-amino acid = 5-L-glutamyl amino acid + an N-terminal L-alpha-aminoacyl-[peptide]</text>
        <dbReference type="Rhea" id="RHEA:23904"/>
        <dbReference type="Rhea" id="RHEA-COMP:9780"/>
        <dbReference type="Rhea" id="RHEA-COMP:9795"/>
        <dbReference type="ChEBI" id="CHEBI:77644"/>
        <dbReference type="ChEBI" id="CHEBI:78597"/>
        <dbReference type="ChEBI" id="CHEBI:78599"/>
        <dbReference type="ChEBI" id="CHEBI:78608"/>
        <dbReference type="EC" id="2.3.2.2"/>
    </reaction>
</comment>